<evidence type="ECO:0000256" key="1">
    <source>
        <dbReference type="ARBA" id="ARBA00001974"/>
    </source>
</evidence>
<evidence type="ECO:0000256" key="8">
    <source>
        <dbReference type="ARBA" id="ARBA00023027"/>
    </source>
</evidence>
<evidence type="ECO:0000256" key="7">
    <source>
        <dbReference type="ARBA" id="ARBA00023002"/>
    </source>
</evidence>
<evidence type="ECO:0000256" key="12">
    <source>
        <dbReference type="RuleBase" id="RU003862"/>
    </source>
</evidence>
<dbReference type="GO" id="GO:0035999">
    <property type="term" value="P:tetrahydrofolate interconversion"/>
    <property type="evidence" value="ECO:0007669"/>
    <property type="project" value="TreeGrafter"/>
</dbReference>
<comment type="catalytic activity">
    <reaction evidence="11">
        <text>(6S)-5-methyl-5,6,7,8-tetrahydrofolate + NAD(+) = (6R)-5,10-methylene-5,6,7,8-tetrahydrofolate + NADH + H(+)</text>
        <dbReference type="Rhea" id="RHEA:19821"/>
        <dbReference type="ChEBI" id="CHEBI:15378"/>
        <dbReference type="ChEBI" id="CHEBI:15636"/>
        <dbReference type="ChEBI" id="CHEBI:18608"/>
        <dbReference type="ChEBI" id="CHEBI:57540"/>
        <dbReference type="ChEBI" id="CHEBI:57945"/>
        <dbReference type="EC" id="1.5.1.54"/>
    </reaction>
    <physiologicalReaction direction="right-to-left" evidence="11">
        <dbReference type="Rhea" id="RHEA:19823"/>
    </physiologicalReaction>
</comment>
<dbReference type="GO" id="GO:0009086">
    <property type="term" value="P:methionine biosynthetic process"/>
    <property type="evidence" value="ECO:0007669"/>
    <property type="project" value="UniProtKB-KW"/>
</dbReference>
<reference evidence="13 14" key="1">
    <citation type="submission" date="2016-07" db="EMBL/GenBank/DDBJ databases">
        <title>High microdiversification within the ubiquitous acI lineage of Actinobacteria.</title>
        <authorList>
            <person name="Neuenschwander S.M."/>
            <person name="Salcher M."/>
            <person name="Ghai R."/>
            <person name="Pernthaler J."/>
        </authorList>
    </citation>
    <scope>NUCLEOTIDE SEQUENCE [LARGE SCALE GENOMIC DNA]</scope>
    <source>
        <strain evidence="13">MMS-21-155</strain>
    </source>
</reference>
<sequence>MRSVKSGLTYSFEFFPPKDTEGEERLWAAMSQLESIAPDFISVTYGAGGSTRDRTIRITSEITARIHVPTVAHLTCVGSTRTELIEILGKYRSAGIKSILALRGDPTGGPRAPWTPTEGGLSHADELVTLAAEFGGFTIGVAAFPDGHPSSNGDIDKDVQVLLEKEKRGATFATTQFFFDVTKWKMLVDKLAAHGSTLPIIPGILPVTNVKQLNRMAELSGVPIPAHISESFSKIEDNADDVRKLGVEIATKLCQDLLEAGAPGLHFYTMNTSSATREIYSQIKDER</sequence>
<dbReference type="Gene3D" id="3.20.20.220">
    <property type="match status" value="1"/>
</dbReference>
<keyword evidence="14" id="KW-1185">Reference proteome</keyword>
<keyword evidence="7 12" id="KW-0560">Oxidoreductase</keyword>
<dbReference type="EC" id="1.5.1.54" evidence="12"/>
<dbReference type="GO" id="GO:0106312">
    <property type="term" value="F:methylenetetrahydrofolate reductase (NADH) activity"/>
    <property type="evidence" value="ECO:0007669"/>
    <property type="project" value="UniProtKB-EC"/>
</dbReference>
<keyword evidence="4" id="KW-0028">Amino-acid biosynthesis</keyword>
<keyword evidence="9" id="KW-0486">Methionine biosynthesis</keyword>
<evidence type="ECO:0000256" key="6">
    <source>
        <dbReference type="ARBA" id="ARBA00022827"/>
    </source>
</evidence>
<evidence type="ECO:0000256" key="5">
    <source>
        <dbReference type="ARBA" id="ARBA00022630"/>
    </source>
</evidence>
<dbReference type="InterPro" id="IPR029041">
    <property type="entry name" value="FAD-linked_oxidoreductase-like"/>
</dbReference>
<comment type="pathway">
    <text evidence="2 12">One-carbon metabolism; tetrahydrofolate interconversion.</text>
</comment>
<organism evidence="13 14">
    <name type="scientific">Candidatus Planktophila dulcis</name>
    <dbReference type="NCBI Taxonomy" id="1884914"/>
    <lineage>
        <taxon>Bacteria</taxon>
        <taxon>Bacillati</taxon>
        <taxon>Actinomycetota</taxon>
        <taxon>Actinomycetes</taxon>
        <taxon>Candidatus Nanopelagicales</taxon>
        <taxon>Candidatus Nanopelagicaceae</taxon>
        <taxon>Candidatus Planktophila</taxon>
    </lineage>
</organism>
<dbReference type="InterPro" id="IPR003171">
    <property type="entry name" value="Mehydrof_redctse-like"/>
</dbReference>
<evidence type="ECO:0000256" key="4">
    <source>
        <dbReference type="ARBA" id="ARBA00022605"/>
    </source>
</evidence>
<evidence type="ECO:0000256" key="11">
    <source>
        <dbReference type="ARBA" id="ARBA00048628"/>
    </source>
</evidence>
<dbReference type="CDD" id="cd00537">
    <property type="entry name" value="MTHFR"/>
    <property type="match status" value="1"/>
</dbReference>
<dbReference type="NCBIfam" id="TIGR00676">
    <property type="entry name" value="fadh2"/>
    <property type="match status" value="1"/>
</dbReference>
<evidence type="ECO:0000313" key="14">
    <source>
        <dbReference type="Proteomes" id="UP000217216"/>
    </source>
</evidence>
<evidence type="ECO:0000256" key="10">
    <source>
        <dbReference type="ARBA" id="ARBA00034478"/>
    </source>
</evidence>
<comment type="similarity">
    <text evidence="3 12">Belongs to the methylenetetrahydrofolate reductase family.</text>
</comment>
<gene>
    <name evidence="13" type="ORF">A1s21155_02665</name>
</gene>
<evidence type="ECO:0000256" key="2">
    <source>
        <dbReference type="ARBA" id="ARBA00004777"/>
    </source>
</evidence>
<dbReference type="SUPFAM" id="SSF51730">
    <property type="entry name" value="FAD-linked oxidoreductase"/>
    <property type="match status" value="1"/>
</dbReference>
<dbReference type="GeneID" id="300657051"/>
<dbReference type="AlphaFoldDB" id="A0AAC9YV07"/>
<dbReference type="EMBL" id="CP016770">
    <property type="protein sequence ID" value="ASY12705.1"/>
    <property type="molecule type" value="Genomic_DNA"/>
</dbReference>
<dbReference type="GO" id="GO:0005829">
    <property type="term" value="C:cytosol"/>
    <property type="evidence" value="ECO:0007669"/>
    <property type="project" value="InterPro"/>
</dbReference>
<dbReference type="GO" id="GO:0071949">
    <property type="term" value="F:FAD binding"/>
    <property type="evidence" value="ECO:0007669"/>
    <property type="project" value="TreeGrafter"/>
</dbReference>
<evidence type="ECO:0000256" key="9">
    <source>
        <dbReference type="ARBA" id="ARBA00023167"/>
    </source>
</evidence>
<dbReference type="Pfam" id="PF02219">
    <property type="entry name" value="MTHFR"/>
    <property type="match status" value="1"/>
</dbReference>
<dbReference type="PANTHER" id="PTHR45754:SF3">
    <property type="entry name" value="METHYLENETETRAHYDROFOLATE REDUCTASE (NADPH)"/>
    <property type="match status" value="1"/>
</dbReference>
<keyword evidence="8" id="KW-0520">NAD</keyword>
<dbReference type="PANTHER" id="PTHR45754">
    <property type="entry name" value="METHYLENETETRAHYDROFOLATE REDUCTASE"/>
    <property type="match status" value="1"/>
</dbReference>
<dbReference type="KEGG" id="plak:A1s21155_02665"/>
<accession>A0AAC9YV07</accession>
<comment type="cofactor">
    <cofactor evidence="1 12">
        <name>FAD</name>
        <dbReference type="ChEBI" id="CHEBI:57692"/>
    </cofactor>
</comment>
<keyword evidence="5 12" id="KW-0285">Flavoprotein</keyword>
<evidence type="ECO:0000256" key="3">
    <source>
        <dbReference type="ARBA" id="ARBA00006743"/>
    </source>
</evidence>
<proteinExistence type="inferred from homology"/>
<dbReference type="InterPro" id="IPR004620">
    <property type="entry name" value="MTHF_reductase_bac"/>
</dbReference>
<protein>
    <recommendedName>
        <fullName evidence="12">Methylenetetrahydrofolate reductase</fullName>
        <ecNumber evidence="12">1.5.1.54</ecNumber>
    </recommendedName>
</protein>
<dbReference type="RefSeq" id="WP_223298869.1">
    <property type="nucleotide sequence ID" value="NZ_CP016770.1"/>
</dbReference>
<dbReference type="Proteomes" id="UP000217216">
    <property type="component" value="Chromosome"/>
</dbReference>
<name>A0AAC9YV07_9ACTN</name>
<keyword evidence="6 12" id="KW-0274">FAD</keyword>
<comment type="pathway">
    <text evidence="10">Amino-acid biosynthesis; L-methionine biosynthesis via de novo pathway.</text>
</comment>
<evidence type="ECO:0000313" key="13">
    <source>
        <dbReference type="EMBL" id="ASY12705.1"/>
    </source>
</evidence>